<evidence type="ECO:0000256" key="6">
    <source>
        <dbReference type="SAM" id="MobiDB-lite"/>
    </source>
</evidence>
<dbReference type="Proteomes" id="UP000249390">
    <property type="component" value="Unassembled WGS sequence"/>
</dbReference>
<reference evidence="8 9" key="1">
    <citation type="submission" date="2018-06" db="EMBL/GenBank/DDBJ databases">
        <title>The Genome of Cuscuta australis (Dodder) Provides Insight into the Evolution of Plant Parasitism.</title>
        <authorList>
            <person name="Liu H."/>
        </authorList>
    </citation>
    <scope>NUCLEOTIDE SEQUENCE [LARGE SCALE GENOMIC DNA]</scope>
    <source>
        <strain evidence="9">cv. Yunnan</strain>
        <tissue evidence="8">Vines</tissue>
    </source>
</reference>
<dbReference type="GO" id="GO:0000480">
    <property type="term" value="P:endonucleolytic cleavage in 5'-ETS of tricistronic rRNA transcript (SSU-rRNA, 5.8S rRNA, LSU-rRNA)"/>
    <property type="evidence" value="ECO:0007669"/>
    <property type="project" value="TreeGrafter"/>
</dbReference>
<dbReference type="GO" id="GO:0000472">
    <property type="term" value="P:endonucleolytic cleavage to generate mature 5'-end of SSU-rRNA from (SSU-rRNA, 5.8S rRNA, LSU-rRNA)"/>
    <property type="evidence" value="ECO:0007669"/>
    <property type="project" value="TreeGrafter"/>
</dbReference>
<gene>
    <name evidence="8" type="ORF">DM860_005184</name>
</gene>
<evidence type="ECO:0000256" key="1">
    <source>
        <dbReference type="ARBA" id="ARBA00004604"/>
    </source>
</evidence>
<accession>A0A328DMK8</accession>
<dbReference type="PANTHER" id="PTHR12311">
    <property type="entry name" value="ACTIVATOR OF BASAL TRANSCRIPTION 1"/>
    <property type="match status" value="1"/>
</dbReference>
<keyword evidence="9" id="KW-1185">Reference proteome</keyword>
<comment type="similarity">
    <text evidence="2">Belongs to the ESF2/ABP1 family.</text>
</comment>
<name>A0A328DMK8_9ASTE</name>
<sequence length="276" mass="31695">MIKEDMEVKDSAIGDGREKNGSVRNRKNKRKLMLMEEAAKAGKRGICYLSRVPPHMDPLKLRQILSHYGEIQRIYLVPENPDAQTNRKQADGFRGQEFTEGWVEFTKKSIAKRVAKMLNGQQMGGRKRSSFYYDIWNIKYLSKFKWDDLTEEIAYNNAVREQKLALELSAATKERDFFLSQADKSRVMSAIEEKRLKKKQVTEKSVESSDVPNNLHRPKFIRHFPQKAAVAAEGARESKKTRLSKDTIAAVISPNLTNPFISSSLTLILNIHFVVF</sequence>
<dbReference type="InterPro" id="IPR034353">
    <property type="entry name" value="ABT1/ESF2_RRM"/>
</dbReference>
<dbReference type="GO" id="GO:0034462">
    <property type="term" value="P:small-subunit processome assembly"/>
    <property type="evidence" value="ECO:0007669"/>
    <property type="project" value="TreeGrafter"/>
</dbReference>
<dbReference type="Gene3D" id="3.30.70.330">
    <property type="match status" value="1"/>
</dbReference>
<evidence type="ECO:0000259" key="7">
    <source>
        <dbReference type="PROSITE" id="PS50102"/>
    </source>
</evidence>
<dbReference type="AlphaFoldDB" id="A0A328DMK8"/>
<dbReference type="Pfam" id="PF00076">
    <property type="entry name" value="RRM_1"/>
    <property type="match status" value="1"/>
</dbReference>
<dbReference type="GO" id="GO:0003723">
    <property type="term" value="F:RNA binding"/>
    <property type="evidence" value="ECO:0007669"/>
    <property type="project" value="UniProtKB-UniRule"/>
</dbReference>
<dbReference type="InterPro" id="IPR035979">
    <property type="entry name" value="RBD_domain_sf"/>
</dbReference>
<keyword evidence="3 5" id="KW-0694">RNA-binding</keyword>
<proteinExistence type="inferred from homology"/>
<evidence type="ECO:0000256" key="3">
    <source>
        <dbReference type="ARBA" id="ARBA00022884"/>
    </source>
</evidence>
<comment type="caution">
    <text evidence="8">The sequence shown here is derived from an EMBL/GenBank/DDBJ whole genome shotgun (WGS) entry which is preliminary data.</text>
</comment>
<dbReference type="PROSITE" id="PS50102">
    <property type="entry name" value="RRM"/>
    <property type="match status" value="1"/>
</dbReference>
<evidence type="ECO:0000313" key="9">
    <source>
        <dbReference type="Proteomes" id="UP000249390"/>
    </source>
</evidence>
<feature type="region of interest" description="Disordered" evidence="6">
    <location>
        <begin position="1"/>
        <end position="26"/>
    </location>
</feature>
<keyword evidence="4" id="KW-0539">Nucleus</keyword>
<dbReference type="GO" id="GO:0000447">
    <property type="term" value="P:endonucleolytic cleavage in ITS1 to separate SSU-rRNA from 5.8S rRNA and LSU-rRNA from tricistronic rRNA transcript (SSU-rRNA, 5.8S rRNA, LSU-rRNA)"/>
    <property type="evidence" value="ECO:0007669"/>
    <property type="project" value="TreeGrafter"/>
</dbReference>
<dbReference type="SUPFAM" id="SSF54928">
    <property type="entry name" value="RNA-binding domain, RBD"/>
    <property type="match status" value="1"/>
</dbReference>
<organism evidence="8 9">
    <name type="scientific">Cuscuta australis</name>
    <dbReference type="NCBI Taxonomy" id="267555"/>
    <lineage>
        <taxon>Eukaryota</taxon>
        <taxon>Viridiplantae</taxon>
        <taxon>Streptophyta</taxon>
        <taxon>Embryophyta</taxon>
        <taxon>Tracheophyta</taxon>
        <taxon>Spermatophyta</taxon>
        <taxon>Magnoliopsida</taxon>
        <taxon>eudicotyledons</taxon>
        <taxon>Gunneridae</taxon>
        <taxon>Pentapetalae</taxon>
        <taxon>asterids</taxon>
        <taxon>lamiids</taxon>
        <taxon>Solanales</taxon>
        <taxon>Convolvulaceae</taxon>
        <taxon>Cuscuteae</taxon>
        <taxon>Cuscuta</taxon>
        <taxon>Cuscuta subgen. Grammica</taxon>
        <taxon>Cuscuta sect. Cleistogrammica</taxon>
    </lineage>
</organism>
<evidence type="ECO:0000313" key="8">
    <source>
        <dbReference type="EMBL" id="RAL46905.1"/>
    </source>
</evidence>
<dbReference type="PANTHER" id="PTHR12311:SF7">
    <property type="entry name" value="ACTIVATOR OF BASAL TRANSCRIPTION 1"/>
    <property type="match status" value="1"/>
</dbReference>
<dbReference type="CDD" id="cd12263">
    <property type="entry name" value="RRM_ABT1_like"/>
    <property type="match status" value="1"/>
</dbReference>
<feature type="compositionally biased region" description="Basic and acidic residues" evidence="6">
    <location>
        <begin position="1"/>
        <end position="21"/>
    </location>
</feature>
<evidence type="ECO:0000256" key="2">
    <source>
        <dbReference type="ARBA" id="ARBA00005819"/>
    </source>
</evidence>
<dbReference type="InterPro" id="IPR039119">
    <property type="entry name" value="ABT1/Esf2"/>
</dbReference>
<dbReference type="InterPro" id="IPR000504">
    <property type="entry name" value="RRM_dom"/>
</dbReference>
<protein>
    <recommendedName>
        <fullName evidence="7">RRM domain-containing protein</fullName>
    </recommendedName>
</protein>
<evidence type="ECO:0000256" key="5">
    <source>
        <dbReference type="PROSITE-ProRule" id="PRU00176"/>
    </source>
</evidence>
<dbReference type="EMBL" id="NQVE01000122">
    <property type="protein sequence ID" value="RAL46905.1"/>
    <property type="molecule type" value="Genomic_DNA"/>
</dbReference>
<dbReference type="GO" id="GO:0005730">
    <property type="term" value="C:nucleolus"/>
    <property type="evidence" value="ECO:0007669"/>
    <property type="project" value="UniProtKB-SubCell"/>
</dbReference>
<evidence type="ECO:0000256" key="4">
    <source>
        <dbReference type="ARBA" id="ARBA00023242"/>
    </source>
</evidence>
<comment type="subcellular location">
    <subcellularLocation>
        <location evidence="1">Nucleus</location>
        <location evidence="1">Nucleolus</location>
    </subcellularLocation>
</comment>
<feature type="domain" description="RRM" evidence="7">
    <location>
        <begin position="45"/>
        <end position="127"/>
    </location>
</feature>
<dbReference type="InterPro" id="IPR012677">
    <property type="entry name" value="Nucleotide-bd_a/b_plait_sf"/>
</dbReference>